<dbReference type="EMBL" id="PQFF01000152">
    <property type="protein sequence ID" value="RHZ78570.1"/>
    <property type="molecule type" value="Genomic_DNA"/>
</dbReference>
<organism evidence="2 3">
    <name type="scientific">Diversispora epigaea</name>
    <dbReference type="NCBI Taxonomy" id="1348612"/>
    <lineage>
        <taxon>Eukaryota</taxon>
        <taxon>Fungi</taxon>
        <taxon>Fungi incertae sedis</taxon>
        <taxon>Mucoromycota</taxon>
        <taxon>Glomeromycotina</taxon>
        <taxon>Glomeromycetes</taxon>
        <taxon>Diversisporales</taxon>
        <taxon>Diversisporaceae</taxon>
        <taxon>Diversispora</taxon>
    </lineage>
</organism>
<keyword evidence="3" id="KW-1185">Reference proteome</keyword>
<feature type="compositionally biased region" description="Polar residues" evidence="1">
    <location>
        <begin position="436"/>
        <end position="447"/>
    </location>
</feature>
<dbReference type="GO" id="GO:0003676">
    <property type="term" value="F:nucleic acid binding"/>
    <property type="evidence" value="ECO:0007669"/>
    <property type="project" value="InterPro"/>
</dbReference>
<dbReference type="OrthoDB" id="2435398at2759"/>
<gene>
    <name evidence="2" type="ORF">Glove_161g14</name>
</gene>
<dbReference type="SUPFAM" id="SSF53098">
    <property type="entry name" value="Ribonuclease H-like"/>
    <property type="match status" value="1"/>
</dbReference>
<feature type="compositionally biased region" description="Polar residues" evidence="1">
    <location>
        <begin position="253"/>
        <end position="264"/>
    </location>
</feature>
<dbReference type="InterPro" id="IPR036397">
    <property type="entry name" value="RNaseH_sf"/>
</dbReference>
<accession>A0A397J104</accession>
<evidence type="ECO:0008006" key="4">
    <source>
        <dbReference type="Google" id="ProtNLM"/>
    </source>
</evidence>
<feature type="region of interest" description="Disordered" evidence="1">
    <location>
        <begin position="436"/>
        <end position="463"/>
    </location>
</feature>
<comment type="caution">
    <text evidence="2">The sequence shown here is derived from an EMBL/GenBank/DDBJ whole genome shotgun (WGS) entry which is preliminary data.</text>
</comment>
<proteinExistence type="predicted"/>
<evidence type="ECO:0000313" key="3">
    <source>
        <dbReference type="Proteomes" id="UP000266861"/>
    </source>
</evidence>
<evidence type="ECO:0000313" key="2">
    <source>
        <dbReference type="EMBL" id="RHZ78570.1"/>
    </source>
</evidence>
<name>A0A397J104_9GLOM</name>
<sequence>MGYDIFDIYYRFAQQHINTFCERINSQTIVGSTTRIRLQAAQNQLWIQKSILESELYKEQIIPHQNLTLDIIFLAKQYDIQWSTSKATSRITTISAKGTIHVSHLWNNDWKAYRTPSKQLQQYKISFLEQILDFKYNLMEWKYLRTKIKGGKGIIPKWYEHIKTQISVNTSHLQEFQNKRKHAYNLTQLEDQPDRLKSKGWTATLTNTNDIIYGKIARTKGKNKNATTNQNARQSRYIIHYTENKQENERTQTLKPKQNNTYHDINNRNTNTRENNRRDTNSQSQSLIDHILLTTDSNKNQLTHIRSTLATQKELTFYTDGSLNNKYVMGQMRMGWLLTKPPIFPAPYFVADTDQYPSSTKAELMAILTALIVAHTKTWHKTDYSPILQTIKQIIAQLQLNLNLIKVKAHTTDVNNNIVDNLVKINEHNWTEQNYRGTNQEIDSNYPPSGCLSKMENTKQDTK</sequence>
<dbReference type="Gene3D" id="3.30.420.10">
    <property type="entry name" value="Ribonuclease H-like superfamily/Ribonuclease H"/>
    <property type="match status" value="1"/>
</dbReference>
<evidence type="ECO:0000256" key="1">
    <source>
        <dbReference type="SAM" id="MobiDB-lite"/>
    </source>
</evidence>
<dbReference type="AlphaFoldDB" id="A0A397J104"/>
<reference evidence="2 3" key="1">
    <citation type="submission" date="2018-08" db="EMBL/GenBank/DDBJ databases">
        <title>Genome and evolution of the arbuscular mycorrhizal fungus Diversispora epigaea (formerly Glomus versiforme) and its bacterial endosymbionts.</title>
        <authorList>
            <person name="Sun X."/>
            <person name="Fei Z."/>
            <person name="Harrison M."/>
        </authorList>
    </citation>
    <scope>NUCLEOTIDE SEQUENCE [LARGE SCALE GENOMIC DNA]</scope>
    <source>
        <strain evidence="2 3">IT104</strain>
    </source>
</reference>
<dbReference type="InterPro" id="IPR012337">
    <property type="entry name" value="RNaseH-like_sf"/>
</dbReference>
<feature type="region of interest" description="Disordered" evidence="1">
    <location>
        <begin position="246"/>
        <end position="284"/>
    </location>
</feature>
<protein>
    <recommendedName>
        <fullName evidence="4">RNase H type-1 domain-containing protein</fullName>
    </recommendedName>
</protein>
<dbReference type="Proteomes" id="UP000266861">
    <property type="component" value="Unassembled WGS sequence"/>
</dbReference>